<dbReference type="AlphaFoldDB" id="A0A9N7VKP5"/>
<dbReference type="EMBL" id="CADEAL010004085">
    <property type="protein sequence ID" value="CAB1451314.1"/>
    <property type="molecule type" value="Genomic_DNA"/>
</dbReference>
<proteinExistence type="predicted"/>
<reference evidence="1" key="1">
    <citation type="submission" date="2020-03" db="EMBL/GenBank/DDBJ databases">
        <authorList>
            <person name="Weist P."/>
        </authorList>
    </citation>
    <scope>NUCLEOTIDE SEQUENCE</scope>
</reference>
<comment type="caution">
    <text evidence="1">The sequence shown here is derived from an EMBL/GenBank/DDBJ whole genome shotgun (WGS) entry which is preliminary data.</text>
</comment>
<evidence type="ECO:0000313" key="1">
    <source>
        <dbReference type="EMBL" id="CAB1451314.1"/>
    </source>
</evidence>
<sequence>MCLQPAHHWPALLANRSPACPRAGGTSSLGMQVSDQWEAVFTLPLRSEVRSLHRERNRCSKIGAAIQPGRKPRSHRFHRPNQRAPAQPQMEILEITVVIVRAVLPFQKKIQAEFIAGRKSEKEQGDTLPLAPAEVLSLPARTVAEVRLPRSKTRANAAVI</sequence>
<name>A0A9N7VKP5_PLEPL</name>
<protein>
    <submittedName>
        <fullName evidence="1">Uncharacterized protein</fullName>
    </submittedName>
</protein>
<dbReference type="Proteomes" id="UP001153269">
    <property type="component" value="Unassembled WGS sequence"/>
</dbReference>
<gene>
    <name evidence="1" type="ORF">PLEPLA_LOCUS39007</name>
</gene>
<accession>A0A9N7VKP5</accession>
<evidence type="ECO:0000313" key="2">
    <source>
        <dbReference type="Proteomes" id="UP001153269"/>
    </source>
</evidence>
<keyword evidence="2" id="KW-1185">Reference proteome</keyword>
<organism evidence="1 2">
    <name type="scientific">Pleuronectes platessa</name>
    <name type="common">European plaice</name>
    <dbReference type="NCBI Taxonomy" id="8262"/>
    <lineage>
        <taxon>Eukaryota</taxon>
        <taxon>Metazoa</taxon>
        <taxon>Chordata</taxon>
        <taxon>Craniata</taxon>
        <taxon>Vertebrata</taxon>
        <taxon>Euteleostomi</taxon>
        <taxon>Actinopterygii</taxon>
        <taxon>Neopterygii</taxon>
        <taxon>Teleostei</taxon>
        <taxon>Neoteleostei</taxon>
        <taxon>Acanthomorphata</taxon>
        <taxon>Carangaria</taxon>
        <taxon>Pleuronectiformes</taxon>
        <taxon>Pleuronectoidei</taxon>
        <taxon>Pleuronectidae</taxon>
        <taxon>Pleuronectes</taxon>
    </lineage>
</organism>